<dbReference type="AlphaFoldDB" id="A0A7X4GHV1"/>
<dbReference type="InterPro" id="IPR036249">
    <property type="entry name" value="Thioredoxin-like_sf"/>
</dbReference>
<keyword evidence="5 8" id="KW-0812">Transmembrane</keyword>
<evidence type="ECO:0000256" key="3">
    <source>
        <dbReference type="ARBA" id="ARBA00004856"/>
    </source>
</evidence>
<evidence type="ECO:0000259" key="9">
    <source>
        <dbReference type="Pfam" id="PF07291"/>
    </source>
</evidence>
<feature type="domain" description="Methylamine utilisation protein MauE" evidence="9">
    <location>
        <begin position="106"/>
        <end position="232"/>
    </location>
</feature>
<comment type="caution">
    <text evidence="10">The sequence shown here is derived from an EMBL/GenBank/DDBJ whole genome shotgun (WGS) entry which is preliminary data.</text>
</comment>
<accession>A0A7X4GHV1</accession>
<gene>
    <name evidence="10" type="ORF">GR702_08760</name>
</gene>
<evidence type="ECO:0000256" key="1">
    <source>
        <dbReference type="ARBA" id="ARBA00003475"/>
    </source>
</evidence>
<organism evidence="10 11">
    <name type="scientific">Novosphingobium silvae</name>
    <dbReference type="NCBI Taxonomy" id="2692619"/>
    <lineage>
        <taxon>Bacteria</taxon>
        <taxon>Pseudomonadati</taxon>
        <taxon>Pseudomonadota</taxon>
        <taxon>Alphaproteobacteria</taxon>
        <taxon>Sphingomonadales</taxon>
        <taxon>Sphingomonadaceae</taxon>
        <taxon>Novosphingobium</taxon>
    </lineage>
</organism>
<proteinExistence type="predicted"/>
<sequence>MVMDRHVCPFGLKSKHLLESKGYLVEDHCLTTRQEVDAFKARHRVSTTPQTFINEQRIGGHDDLRRFLGLDDPSSRPGYAPVICVFLTAAVIALAASWDVLGTSVTVQAAEWFVAASMLLLAMLKLQDLEAFTTMFLSYDLLARRWVPYAYAYPFLEWFAGAFMAADILPWLSIPIALLIGSVGAVSVFYAVYVQKRELRCACVGGADNVPLGAVSILENLFMVGMAVWMLIRPTIMP</sequence>
<dbReference type="Proteomes" id="UP000465810">
    <property type="component" value="Unassembled WGS sequence"/>
</dbReference>
<evidence type="ECO:0000313" key="10">
    <source>
        <dbReference type="EMBL" id="MYL97859.1"/>
    </source>
</evidence>
<evidence type="ECO:0000256" key="5">
    <source>
        <dbReference type="ARBA" id="ARBA00022692"/>
    </source>
</evidence>
<evidence type="ECO:0000313" key="11">
    <source>
        <dbReference type="Proteomes" id="UP000465810"/>
    </source>
</evidence>
<dbReference type="GO" id="GO:0030416">
    <property type="term" value="P:methylamine metabolic process"/>
    <property type="evidence" value="ECO:0007669"/>
    <property type="project" value="InterPro"/>
</dbReference>
<name>A0A7X4GHV1_9SPHN</name>
<dbReference type="GO" id="GO:0016020">
    <property type="term" value="C:membrane"/>
    <property type="evidence" value="ECO:0007669"/>
    <property type="project" value="UniProtKB-SubCell"/>
</dbReference>
<feature type="transmembrane region" description="Helical" evidence="8">
    <location>
        <begin position="78"/>
        <end position="97"/>
    </location>
</feature>
<reference evidence="10 11" key="1">
    <citation type="submission" date="2019-12" db="EMBL/GenBank/DDBJ databases">
        <authorList>
            <person name="Feng G."/>
            <person name="Zhu H."/>
        </authorList>
    </citation>
    <scope>NUCLEOTIDE SEQUENCE [LARGE SCALE GENOMIC DNA]</scope>
    <source>
        <strain evidence="10 11">FGD1</strain>
    </source>
</reference>
<evidence type="ECO:0000256" key="4">
    <source>
        <dbReference type="ARBA" id="ARBA00019078"/>
    </source>
</evidence>
<feature type="transmembrane region" description="Helical" evidence="8">
    <location>
        <begin position="109"/>
        <end position="126"/>
    </location>
</feature>
<evidence type="ECO:0000256" key="7">
    <source>
        <dbReference type="ARBA" id="ARBA00023136"/>
    </source>
</evidence>
<keyword evidence="11" id="KW-1185">Reference proteome</keyword>
<evidence type="ECO:0000256" key="6">
    <source>
        <dbReference type="ARBA" id="ARBA00022989"/>
    </source>
</evidence>
<feature type="transmembrane region" description="Helical" evidence="8">
    <location>
        <begin position="146"/>
        <end position="166"/>
    </location>
</feature>
<comment type="function">
    <text evidence="1">May be specifically involved in the processing, transport, and/or maturation of the MADH beta-subunit.</text>
</comment>
<dbReference type="RefSeq" id="WP_160985658.1">
    <property type="nucleotide sequence ID" value="NZ_WVTD01000005.1"/>
</dbReference>
<evidence type="ECO:0000256" key="8">
    <source>
        <dbReference type="SAM" id="Phobius"/>
    </source>
</evidence>
<evidence type="ECO:0000256" key="2">
    <source>
        <dbReference type="ARBA" id="ARBA00004141"/>
    </source>
</evidence>
<dbReference type="SUPFAM" id="SSF52833">
    <property type="entry name" value="Thioredoxin-like"/>
    <property type="match status" value="1"/>
</dbReference>
<comment type="pathway">
    <text evidence="3">One-carbon metabolism; methylamine degradation.</text>
</comment>
<dbReference type="PROSITE" id="PS51354">
    <property type="entry name" value="GLUTAREDOXIN_2"/>
    <property type="match status" value="1"/>
</dbReference>
<protein>
    <recommendedName>
        <fullName evidence="4">Methylamine utilization protein MauE</fullName>
    </recommendedName>
</protein>
<dbReference type="InterPro" id="IPR009908">
    <property type="entry name" value="Methylamine_util_MauE"/>
</dbReference>
<dbReference type="Pfam" id="PF07291">
    <property type="entry name" value="MauE"/>
    <property type="match status" value="1"/>
</dbReference>
<keyword evidence="6 8" id="KW-1133">Transmembrane helix</keyword>
<dbReference type="EMBL" id="WVTD01000005">
    <property type="protein sequence ID" value="MYL97859.1"/>
    <property type="molecule type" value="Genomic_DNA"/>
</dbReference>
<dbReference type="Gene3D" id="3.40.30.10">
    <property type="entry name" value="Glutaredoxin"/>
    <property type="match status" value="1"/>
</dbReference>
<feature type="transmembrane region" description="Helical" evidence="8">
    <location>
        <begin position="212"/>
        <end position="232"/>
    </location>
</feature>
<keyword evidence="7 8" id="KW-0472">Membrane</keyword>
<feature type="transmembrane region" description="Helical" evidence="8">
    <location>
        <begin position="172"/>
        <end position="192"/>
    </location>
</feature>
<comment type="subcellular location">
    <subcellularLocation>
        <location evidence="2">Membrane</location>
        <topology evidence="2">Multi-pass membrane protein</topology>
    </subcellularLocation>
</comment>